<dbReference type="AlphaFoldDB" id="A0A1A8ICR7"/>
<dbReference type="Pfam" id="PF08332">
    <property type="entry name" value="CaMKII_AD"/>
    <property type="match status" value="1"/>
</dbReference>
<dbReference type="GO" id="GO:0004683">
    <property type="term" value="F:calcium/calmodulin-dependent protein kinase activity"/>
    <property type="evidence" value="ECO:0007669"/>
    <property type="project" value="InterPro"/>
</dbReference>
<sequence>LSKGNKPVHTILLNPHVHLIGENAACIAYIRLTQYMDCSGMPRTMQSEETPQISEPYVKQEETSKTKPWKHLYDFVQKQEAHSSLCTCVVCPCVSRFCCHSKIRVTSVCCLPAAKRRCR</sequence>
<gene>
    <name evidence="2" type="primary">CAMK2D2</name>
</gene>
<evidence type="ECO:0000259" key="1">
    <source>
        <dbReference type="Pfam" id="PF08332"/>
    </source>
</evidence>
<feature type="non-terminal residue" evidence="2">
    <location>
        <position position="1"/>
    </location>
</feature>
<keyword evidence="2" id="KW-0418">Kinase</keyword>
<feature type="domain" description="Calcium/calmodulin-dependent protein kinase II association-domain" evidence="1">
    <location>
        <begin position="2"/>
        <end position="50"/>
    </location>
</feature>
<dbReference type="SUPFAM" id="SSF54427">
    <property type="entry name" value="NTF2-like"/>
    <property type="match status" value="1"/>
</dbReference>
<dbReference type="Gene3D" id="3.10.450.50">
    <property type="match status" value="1"/>
</dbReference>
<protein>
    <submittedName>
        <fullName evidence="2">Calcium/calmodulin-dependent protein kinase (CaM kinase) II delta 2</fullName>
    </submittedName>
</protein>
<organism evidence="2">
    <name type="scientific">Nothobranchius kuhntae</name>
    <name type="common">Beira killifish</name>
    <dbReference type="NCBI Taxonomy" id="321403"/>
    <lineage>
        <taxon>Eukaryota</taxon>
        <taxon>Metazoa</taxon>
        <taxon>Chordata</taxon>
        <taxon>Craniata</taxon>
        <taxon>Vertebrata</taxon>
        <taxon>Euteleostomi</taxon>
        <taxon>Actinopterygii</taxon>
        <taxon>Neopterygii</taxon>
        <taxon>Teleostei</taxon>
        <taxon>Neoteleostei</taxon>
        <taxon>Acanthomorphata</taxon>
        <taxon>Ovalentaria</taxon>
        <taxon>Atherinomorphae</taxon>
        <taxon>Cyprinodontiformes</taxon>
        <taxon>Nothobranchiidae</taxon>
        <taxon>Nothobranchius</taxon>
    </lineage>
</organism>
<proteinExistence type="predicted"/>
<reference evidence="2" key="2">
    <citation type="submission" date="2016-06" db="EMBL/GenBank/DDBJ databases">
        <title>The genome of a short-lived fish provides insights into sex chromosome evolution and the genetic control of aging.</title>
        <authorList>
            <person name="Reichwald K."/>
            <person name="Felder M."/>
            <person name="Petzold A."/>
            <person name="Koch P."/>
            <person name="Groth M."/>
            <person name="Platzer M."/>
        </authorList>
    </citation>
    <scope>NUCLEOTIDE SEQUENCE</scope>
    <source>
        <tissue evidence="2">Brain</tissue>
    </source>
</reference>
<dbReference type="EMBL" id="HAED01007903">
    <property type="protein sequence ID" value="SBQ94115.1"/>
    <property type="molecule type" value="Transcribed_RNA"/>
</dbReference>
<dbReference type="InterPro" id="IPR032710">
    <property type="entry name" value="NTF2-like_dom_sf"/>
</dbReference>
<accession>A0A1A8ICR7</accession>
<keyword evidence="2" id="KW-0808">Transferase</keyword>
<dbReference type="GO" id="GO:0005516">
    <property type="term" value="F:calmodulin binding"/>
    <property type="evidence" value="ECO:0007669"/>
    <property type="project" value="InterPro"/>
</dbReference>
<dbReference type="InterPro" id="IPR013543">
    <property type="entry name" value="Ca/CaM-dep_prot_kinase-assoc"/>
</dbReference>
<evidence type="ECO:0000313" key="2">
    <source>
        <dbReference type="EMBL" id="SBQ94115.1"/>
    </source>
</evidence>
<name>A0A1A8ICR7_NOTKU</name>
<reference evidence="2" key="1">
    <citation type="submission" date="2016-05" db="EMBL/GenBank/DDBJ databases">
        <authorList>
            <person name="Lavstsen T."/>
            <person name="Jespersen J.S."/>
        </authorList>
    </citation>
    <scope>NUCLEOTIDE SEQUENCE</scope>
    <source>
        <tissue evidence="2">Brain</tissue>
    </source>
</reference>